<dbReference type="InterPro" id="IPR007795">
    <property type="entry name" value="T7SS_EccB"/>
</dbReference>
<organism evidence="2 3">
    <name type="scientific">Actinoplanes cyaneus</name>
    <dbReference type="NCBI Taxonomy" id="52696"/>
    <lineage>
        <taxon>Bacteria</taxon>
        <taxon>Bacillati</taxon>
        <taxon>Actinomycetota</taxon>
        <taxon>Actinomycetes</taxon>
        <taxon>Micromonosporales</taxon>
        <taxon>Micromonosporaceae</taxon>
        <taxon>Actinoplanes</taxon>
    </lineage>
</organism>
<dbReference type="Gene3D" id="3.30.2390.20">
    <property type="entry name" value="Type VII secretion system EccB, repeat 1 domain"/>
    <property type="match status" value="1"/>
</dbReference>
<keyword evidence="3" id="KW-1185">Reference proteome</keyword>
<reference evidence="2" key="1">
    <citation type="submission" date="2021-01" db="EMBL/GenBank/DDBJ databases">
        <title>Whole genome shotgun sequence of Actinoplanes cyaneus NBRC 14990.</title>
        <authorList>
            <person name="Komaki H."/>
            <person name="Tamura T."/>
        </authorList>
    </citation>
    <scope>NUCLEOTIDE SEQUENCE</scope>
    <source>
        <strain evidence="2">NBRC 14990</strain>
    </source>
</reference>
<dbReference type="EMBL" id="BOMH01000036">
    <property type="protein sequence ID" value="GID66779.1"/>
    <property type="molecule type" value="Genomic_DNA"/>
</dbReference>
<dbReference type="GO" id="GO:0005576">
    <property type="term" value="C:extracellular region"/>
    <property type="evidence" value="ECO:0007669"/>
    <property type="project" value="TreeGrafter"/>
</dbReference>
<evidence type="ECO:0000313" key="3">
    <source>
        <dbReference type="Proteomes" id="UP000619479"/>
    </source>
</evidence>
<dbReference type="InterPro" id="IPR044857">
    <property type="entry name" value="T7SS_EccB_R1"/>
</dbReference>
<proteinExistence type="predicted"/>
<dbReference type="Proteomes" id="UP000619479">
    <property type="component" value="Unassembled WGS sequence"/>
</dbReference>
<accession>A0A919IJ75</accession>
<keyword evidence="1" id="KW-0472">Membrane</keyword>
<keyword evidence="1" id="KW-1133">Transmembrane helix</keyword>
<gene>
    <name evidence="2" type="ORF">Acy02nite_46600</name>
</gene>
<dbReference type="PANTHER" id="PTHR40765">
    <property type="entry name" value="ESX-2 SECRETION SYSTEM ATPASE ECCB2"/>
    <property type="match status" value="1"/>
</dbReference>
<protein>
    <recommendedName>
        <fullName evidence="4">Type VII secretion protein EccB</fullName>
    </recommendedName>
</protein>
<evidence type="ECO:0008006" key="4">
    <source>
        <dbReference type="Google" id="ProtNLM"/>
    </source>
</evidence>
<dbReference type="Pfam" id="PF05108">
    <property type="entry name" value="T7SS_ESX1_EccB"/>
    <property type="match status" value="2"/>
</dbReference>
<feature type="transmembrane region" description="Helical" evidence="1">
    <location>
        <begin position="32"/>
        <end position="53"/>
    </location>
</feature>
<evidence type="ECO:0000313" key="2">
    <source>
        <dbReference type="EMBL" id="GID66779.1"/>
    </source>
</evidence>
<sequence>MVQQIRSQRLISALVGHDADPRRPPLRRAGSMALTGVLLAALTAGILGGYGMLTGASSASPTDPSAVLLDKRSGARYVYLESDRRLHPVLNYTSGALLAGPVVKTVATGKLAGVPLGATLGIPGAPDTLPAAEKLLEAAWTVCTDRAGRGTLLVGTVPAGEPVAGRALLVRDPSGRTFLVRDGRRFQLPDGGSPEPAPALVATAWIDAVPAGPDLTALPANAGTADFSVRACVSRPADEPAAIRLDPVIPEGNTPAGPARVDVVHVPRGRGAVVTAGGAGAVHVVTDDGQSCPLSSRDVLAKLGYPAVKPVTVPAELIALMPAGPLLDPEVAGRH</sequence>
<dbReference type="AlphaFoldDB" id="A0A919IJ75"/>
<keyword evidence="1" id="KW-0812">Transmembrane</keyword>
<dbReference type="PANTHER" id="PTHR40765:SF2">
    <property type="entry name" value="ESX-2 SECRETION SYSTEM ATPASE ECCB2"/>
    <property type="match status" value="1"/>
</dbReference>
<name>A0A919IJ75_9ACTN</name>
<evidence type="ECO:0000256" key="1">
    <source>
        <dbReference type="SAM" id="Phobius"/>
    </source>
</evidence>
<comment type="caution">
    <text evidence="2">The sequence shown here is derived from an EMBL/GenBank/DDBJ whole genome shotgun (WGS) entry which is preliminary data.</text>
</comment>